<evidence type="ECO:0000259" key="3">
    <source>
        <dbReference type="PROSITE" id="PS50405"/>
    </source>
</evidence>
<dbReference type="InterPro" id="IPR036282">
    <property type="entry name" value="Glutathione-S-Trfase_C_sf"/>
</dbReference>
<dbReference type="SUPFAM" id="SSF52833">
    <property type="entry name" value="Thioredoxin-like"/>
    <property type="match status" value="1"/>
</dbReference>
<dbReference type="SFLD" id="SFLDG00358">
    <property type="entry name" value="Main_(cytGST)"/>
    <property type="match status" value="1"/>
</dbReference>
<dbReference type="FunFam" id="1.20.1050.10:FF:000007">
    <property type="entry name" value="Glutathione S-transferase 1-1"/>
    <property type="match status" value="1"/>
</dbReference>
<feature type="non-terminal residue" evidence="4">
    <location>
        <position position="1"/>
    </location>
</feature>
<feature type="domain" description="GST C-terminal" evidence="3">
    <location>
        <begin position="90"/>
        <end position="212"/>
    </location>
</feature>
<dbReference type="GO" id="GO:0006749">
    <property type="term" value="P:glutathione metabolic process"/>
    <property type="evidence" value="ECO:0007669"/>
    <property type="project" value="TreeGrafter"/>
</dbReference>
<feature type="domain" description="GST N-terminal" evidence="2">
    <location>
        <begin position="4"/>
        <end position="84"/>
    </location>
</feature>
<evidence type="ECO:0000259" key="2">
    <source>
        <dbReference type="PROSITE" id="PS50404"/>
    </source>
</evidence>
<name>A0AAD4K6I5_9MUSC</name>
<dbReference type="SUPFAM" id="SSF47616">
    <property type="entry name" value="GST C-terminal domain-like"/>
    <property type="match status" value="1"/>
</dbReference>
<dbReference type="Proteomes" id="UP001200034">
    <property type="component" value="Unassembled WGS sequence"/>
</dbReference>
<accession>A0AAD4K6I5</accession>
<protein>
    <recommendedName>
        <fullName evidence="6">Glutathione S-transferase 1-like</fullName>
    </recommendedName>
</protein>
<dbReference type="SFLD" id="SFLDG01153">
    <property type="entry name" value="Main.4:_Theta-like"/>
    <property type="match status" value="1"/>
</dbReference>
<dbReference type="Pfam" id="PF13417">
    <property type="entry name" value="GST_N_3"/>
    <property type="match status" value="1"/>
</dbReference>
<dbReference type="AlphaFoldDB" id="A0AAD4K6I5"/>
<dbReference type="PANTHER" id="PTHR43969:SF4">
    <property type="entry name" value="FI01423P-RELATED"/>
    <property type="match status" value="1"/>
</dbReference>
<dbReference type="FunFam" id="3.40.30.10:FF:000034">
    <property type="entry name" value="glutathione S-transferase 1"/>
    <property type="match status" value="1"/>
</dbReference>
<gene>
    <name evidence="4" type="ORF">KR093_002674</name>
</gene>
<dbReference type="InterPro" id="IPR004046">
    <property type="entry name" value="GST_C"/>
</dbReference>
<dbReference type="PANTHER" id="PTHR43969">
    <property type="entry name" value="GLUTATHIONE S TRANSFERASE D10, ISOFORM A-RELATED"/>
    <property type="match status" value="1"/>
</dbReference>
<dbReference type="SFLD" id="SFLDS00019">
    <property type="entry name" value="Glutathione_Transferase_(cytos"/>
    <property type="match status" value="1"/>
</dbReference>
<organism evidence="4 5">
    <name type="scientific">Drosophila rubida</name>
    <dbReference type="NCBI Taxonomy" id="30044"/>
    <lineage>
        <taxon>Eukaryota</taxon>
        <taxon>Metazoa</taxon>
        <taxon>Ecdysozoa</taxon>
        <taxon>Arthropoda</taxon>
        <taxon>Hexapoda</taxon>
        <taxon>Insecta</taxon>
        <taxon>Pterygota</taxon>
        <taxon>Neoptera</taxon>
        <taxon>Endopterygota</taxon>
        <taxon>Diptera</taxon>
        <taxon>Brachycera</taxon>
        <taxon>Muscomorpha</taxon>
        <taxon>Ephydroidea</taxon>
        <taxon>Drosophilidae</taxon>
        <taxon>Drosophila</taxon>
    </lineage>
</organism>
<keyword evidence="5" id="KW-1185">Reference proteome</keyword>
<evidence type="ECO:0000256" key="1">
    <source>
        <dbReference type="ARBA" id="ARBA00011738"/>
    </source>
</evidence>
<dbReference type="PROSITE" id="PS50404">
    <property type="entry name" value="GST_NTER"/>
    <property type="match status" value="1"/>
</dbReference>
<dbReference type="InterPro" id="IPR036249">
    <property type="entry name" value="Thioredoxin-like_sf"/>
</dbReference>
<dbReference type="PROSITE" id="PS50405">
    <property type="entry name" value="GST_CTER"/>
    <property type="match status" value="1"/>
</dbReference>
<dbReference type="EMBL" id="JAJJHW010001127">
    <property type="protein sequence ID" value="KAH8377004.1"/>
    <property type="molecule type" value="Genomic_DNA"/>
</dbReference>
<dbReference type="Gene3D" id="3.40.30.10">
    <property type="entry name" value="Glutaredoxin"/>
    <property type="match status" value="1"/>
</dbReference>
<evidence type="ECO:0008006" key="6">
    <source>
        <dbReference type="Google" id="ProtNLM"/>
    </source>
</evidence>
<comment type="subunit">
    <text evidence="1">Homodimer.</text>
</comment>
<dbReference type="InterPro" id="IPR004045">
    <property type="entry name" value="Glutathione_S-Trfase_N"/>
</dbReference>
<dbReference type="GO" id="GO:0004364">
    <property type="term" value="F:glutathione transferase activity"/>
    <property type="evidence" value="ECO:0007669"/>
    <property type="project" value="TreeGrafter"/>
</dbReference>
<dbReference type="CDD" id="cd03177">
    <property type="entry name" value="GST_C_Delta_Epsilon"/>
    <property type="match status" value="1"/>
</dbReference>
<evidence type="ECO:0000313" key="4">
    <source>
        <dbReference type="EMBL" id="KAH8377004.1"/>
    </source>
</evidence>
<dbReference type="InterPro" id="IPR010987">
    <property type="entry name" value="Glutathione-S-Trfase_C-like"/>
</dbReference>
<dbReference type="Pfam" id="PF00043">
    <property type="entry name" value="GST_C"/>
    <property type="match status" value="1"/>
</dbReference>
<sequence length="222" mass="24934">QNMPGIILYGTDLSCPVRAVLLTLKALELPFEYKEVQLGVQNRTPEFLKMNPQGTVPVLDDNGTYIHDSHAICIYLCEKYAKTDAIYPKDLIKRTLVNQRLFFDASVIYKALWNVSSSFWQSGVTVVVKEKTRNLHTALQLTEDLLADNHYIAGDSLSIADLCCAATVSSLPAVLDIDPVKYPKVTAWLKRLNNLPYFEEANNVGAAKYNTFLRSTWTSVEL</sequence>
<evidence type="ECO:0000313" key="5">
    <source>
        <dbReference type="Proteomes" id="UP001200034"/>
    </source>
</evidence>
<dbReference type="Gene3D" id="1.20.1050.10">
    <property type="match status" value="1"/>
</dbReference>
<proteinExistence type="predicted"/>
<comment type="caution">
    <text evidence="4">The sequence shown here is derived from an EMBL/GenBank/DDBJ whole genome shotgun (WGS) entry which is preliminary data.</text>
</comment>
<reference evidence="4" key="1">
    <citation type="journal article" date="2021" name="Mol. Ecol. Resour.">
        <title>Phylogenomic analyses of the genus Drosophila reveals genomic signals of climate adaptation.</title>
        <authorList>
            <person name="Li F."/>
            <person name="Rane R.V."/>
            <person name="Luria V."/>
            <person name="Xiong Z."/>
            <person name="Chen J."/>
            <person name="Li Z."/>
            <person name="Catullo R.A."/>
            <person name="Griffin P.C."/>
            <person name="Schiffer M."/>
            <person name="Pearce S."/>
            <person name="Lee S.F."/>
            <person name="McElroy K."/>
            <person name="Stocker A."/>
            <person name="Shirriffs J."/>
            <person name="Cockerell F."/>
            <person name="Coppin C."/>
            <person name="Sgro C.M."/>
            <person name="Karger A."/>
            <person name="Cain J.W."/>
            <person name="Weber J.A."/>
            <person name="Santpere G."/>
            <person name="Kirschner M.W."/>
            <person name="Hoffmann A.A."/>
            <person name="Oakeshott J.G."/>
            <person name="Zhang G."/>
        </authorList>
    </citation>
    <scope>NUCLEOTIDE SEQUENCE</scope>
    <source>
        <strain evidence="4">BGI-SZ-2011g</strain>
    </source>
</reference>
<dbReference type="InterPro" id="IPR040079">
    <property type="entry name" value="Glutathione_S-Trfase"/>
</dbReference>